<protein>
    <recommendedName>
        <fullName evidence="8">Carbohydrate kinase PfkB domain-containing protein</fullName>
    </recommendedName>
</protein>
<dbReference type="GO" id="GO:0046872">
    <property type="term" value="F:metal ion binding"/>
    <property type="evidence" value="ECO:0007669"/>
    <property type="project" value="UniProtKB-KW"/>
</dbReference>
<organism evidence="6 7">
    <name type="scientific">Phalacrocorax carbo</name>
    <name type="common">Great cormorant</name>
    <name type="synonym">Pelecanus carbo</name>
    <dbReference type="NCBI Taxonomy" id="9209"/>
    <lineage>
        <taxon>Eukaryota</taxon>
        <taxon>Metazoa</taxon>
        <taxon>Chordata</taxon>
        <taxon>Craniata</taxon>
        <taxon>Vertebrata</taxon>
        <taxon>Euteleostomi</taxon>
        <taxon>Archelosauria</taxon>
        <taxon>Archosauria</taxon>
        <taxon>Dinosauria</taxon>
        <taxon>Saurischia</taxon>
        <taxon>Theropoda</taxon>
        <taxon>Coelurosauria</taxon>
        <taxon>Aves</taxon>
        <taxon>Neognathae</taxon>
        <taxon>Neoaves</taxon>
        <taxon>Aequornithes</taxon>
        <taxon>Suliformes</taxon>
        <taxon>Phalacrocoracidae</taxon>
        <taxon>Phalacrocorax</taxon>
    </lineage>
</organism>
<dbReference type="InterPro" id="IPR022830">
    <property type="entry name" value="Indigdn_synthA-like"/>
</dbReference>
<reference evidence="6 7" key="1">
    <citation type="submission" date="2014-04" db="EMBL/GenBank/DDBJ databases">
        <title>Genome evolution of avian class.</title>
        <authorList>
            <person name="Zhang G."/>
            <person name="Li C."/>
        </authorList>
    </citation>
    <scope>NUCLEOTIDE SEQUENCE [LARGE SCALE GENOMIC DNA]</scope>
    <source>
        <strain evidence="6">BGI_N336</strain>
    </source>
</reference>
<evidence type="ECO:0000256" key="1">
    <source>
        <dbReference type="ARBA" id="ARBA00022723"/>
    </source>
</evidence>
<name>A0A093QUM9_PHACA</name>
<dbReference type="GO" id="GO:0005737">
    <property type="term" value="C:cytoplasm"/>
    <property type="evidence" value="ECO:0007669"/>
    <property type="project" value="TreeGrafter"/>
</dbReference>
<keyword evidence="5" id="KW-0326">Glycosidase</keyword>
<dbReference type="SUPFAM" id="SSF110581">
    <property type="entry name" value="Indigoidine synthase A-like"/>
    <property type="match status" value="1"/>
</dbReference>
<keyword evidence="1" id="KW-0479">Metal-binding</keyword>
<keyword evidence="2" id="KW-0378">Hydrolase</keyword>
<dbReference type="Pfam" id="PF04227">
    <property type="entry name" value="Indigoidine_A"/>
    <property type="match status" value="1"/>
</dbReference>
<keyword evidence="4" id="KW-0456">Lyase</keyword>
<gene>
    <name evidence="6" type="ORF">N336_02443</name>
</gene>
<dbReference type="GO" id="GO:0016798">
    <property type="term" value="F:hydrolase activity, acting on glycosyl bonds"/>
    <property type="evidence" value="ECO:0007669"/>
    <property type="project" value="UniProtKB-KW"/>
</dbReference>
<evidence type="ECO:0008006" key="8">
    <source>
        <dbReference type="Google" id="ProtNLM"/>
    </source>
</evidence>
<dbReference type="EMBL" id="KL425126">
    <property type="protein sequence ID" value="KFW90070.1"/>
    <property type="molecule type" value="Genomic_DNA"/>
</dbReference>
<proteinExistence type="inferred from homology"/>
<dbReference type="Proteomes" id="UP000053238">
    <property type="component" value="Unassembled WGS sequence"/>
</dbReference>
<dbReference type="AlphaFoldDB" id="A0A093QUM9"/>
<evidence type="ECO:0000313" key="6">
    <source>
        <dbReference type="EMBL" id="KFW90070.1"/>
    </source>
</evidence>
<dbReference type="PANTHER" id="PTHR42909:SF1">
    <property type="entry name" value="CARBOHYDRATE KINASE PFKB DOMAIN-CONTAINING PROTEIN"/>
    <property type="match status" value="1"/>
</dbReference>
<evidence type="ECO:0000256" key="2">
    <source>
        <dbReference type="ARBA" id="ARBA00022801"/>
    </source>
</evidence>
<dbReference type="PANTHER" id="PTHR42909">
    <property type="entry name" value="ZGC:136858"/>
    <property type="match status" value="1"/>
</dbReference>
<accession>A0A093QUM9</accession>
<dbReference type="GO" id="GO:0004730">
    <property type="term" value="F:pseudouridylate synthase activity"/>
    <property type="evidence" value="ECO:0007669"/>
    <property type="project" value="InterPro"/>
</dbReference>
<evidence type="ECO:0000256" key="3">
    <source>
        <dbReference type="ARBA" id="ARBA00023211"/>
    </source>
</evidence>
<feature type="non-terminal residue" evidence="6">
    <location>
        <position position="1"/>
    </location>
</feature>
<feature type="non-terminal residue" evidence="6">
    <location>
        <position position="347"/>
    </location>
</feature>
<keyword evidence="7" id="KW-1185">Reference proteome</keyword>
<sequence>IQPSVQEALMEGRPVVALESTIITHGMAYPQNLSMARKVEETVTTNGAVPATVGILKGQIHVGLTDEELEFLASSKNVVKVSRRDLPFVLSQGLSGGTTVSGTMIAAHKAGIPVFVTGGIGGVHRGGENTLDVSADLTELGRTPVAVVSAGVKSILDIGRTLEYLETQGVCVAAFGESREFPAFFSRQSGFQAPYHVRDEEEAAELIASALELGLSSGVLIAVPCPQERAAPGQVIEGAIQQALSEARSKGITGKELTPFMLQKINELTGQSCRYFFFSSKKCQTDLALIQNNARVGSCIAVALSKLQKARRKGSLPWREDANPPQPVVIGGINVDFIAKAQNPVIL</sequence>
<evidence type="ECO:0000256" key="5">
    <source>
        <dbReference type="ARBA" id="ARBA00023295"/>
    </source>
</evidence>
<evidence type="ECO:0000256" key="4">
    <source>
        <dbReference type="ARBA" id="ARBA00023239"/>
    </source>
</evidence>
<dbReference type="InterPro" id="IPR007342">
    <property type="entry name" value="PsuG"/>
</dbReference>
<evidence type="ECO:0000313" key="7">
    <source>
        <dbReference type="Proteomes" id="UP000053238"/>
    </source>
</evidence>
<keyword evidence="3" id="KW-0464">Manganese</keyword>
<dbReference type="HAMAP" id="MF_01876">
    <property type="entry name" value="PsiMP_glycosidase"/>
    <property type="match status" value="1"/>
</dbReference>
<dbReference type="Gene3D" id="3.40.1790.10">
    <property type="entry name" value="Indigoidine synthase domain"/>
    <property type="match status" value="1"/>
</dbReference>